<dbReference type="SUPFAM" id="SSF50405">
    <property type="entry name" value="Actin-crosslinking proteins"/>
    <property type="match status" value="1"/>
</dbReference>
<evidence type="ECO:0000259" key="1">
    <source>
        <dbReference type="SMART" id="SM00635"/>
    </source>
</evidence>
<dbReference type="InterPro" id="IPR003343">
    <property type="entry name" value="Big_2"/>
</dbReference>
<accession>A0A7W5FL56</accession>
<evidence type="ECO:0000313" key="2">
    <source>
        <dbReference type="EMBL" id="MBB3108733.1"/>
    </source>
</evidence>
<feature type="domain" description="BIG2" evidence="1">
    <location>
        <begin position="1323"/>
        <end position="1399"/>
    </location>
</feature>
<feature type="domain" description="BIG2" evidence="1">
    <location>
        <begin position="967"/>
        <end position="1043"/>
    </location>
</feature>
<dbReference type="InterPro" id="IPR008999">
    <property type="entry name" value="Actin-crosslinking"/>
</dbReference>
<keyword evidence="3" id="KW-1185">Reference proteome</keyword>
<comment type="caution">
    <text evidence="2">The sequence shown here is derived from an EMBL/GenBank/DDBJ whole genome shotgun (WGS) entry which is preliminary data.</text>
</comment>
<proteinExistence type="predicted"/>
<gene>
    <name evidence="2" type="ORF">FHS18_000761</name>
</gene>
<evidence type="ECO:0000313" key="3">
    <source>
        <dbReference type="Proteomes" id="UP000570361"/>
    </source>
</evidence>
<organism evidence="2 3">
    <name type="scientific">Paenibacillus phyllosphaerae</name>
    <dbReference type="NCBI Taxonomy" id="274593"/>
    <lineage>
        <taxon>Bacteria</taxon>
        <taxon>Bacillati</taxon>
        <taxon>Bacillota</taxon>
        <taxon>Bacilli</taxon>
        <taxon>Bacillales</taxon>
        <taxon>Paenibacillaceae</taxon>
        <taxon>Paenibacillus</taxon>
    </lineage>
</organism>
<reference evidence="2 3" key="1">
    <citation type="submission" date="2020-08" db="EMBL/GenBank/DDBJ databases">
        <title>Genomic Encyclopedia of Type Strains, Phase III (KMG-III): the genomes of soil and plant-associated and newly described type strains.</title>
        <authorList>
            <person name="Whitman W."/>
        </authorList>
    </citation>
    <scope>NUCLEOTIDE SEQUENCE [LARGE SCALE GENOMIC DNA]</scope>
    <source>
        <strain evidence="2 3">CECT 5862</strain>
    </source>
</reference>
<feature type="domain" description="BIG2" evidence="1">
    <location>
        <begin position="2216"/>
        <end position="2297"/>
    </location>
</feature>
<feature type="domain" description="BIG2" evidence="1">
    <location>
        <begin position="1502"/>
        <end position="1578"/>
    </location>
</feature>
<dbReference type="InterPro" id="IPR008964">
    <property type="entry name" value="Invasin/intimin_cell_adhesion"/>
</dbReference>
<dbReference type="SUPFAM" id="SSF49373">
    <property type="entry name" value="Invasin/intimin cell-adhesion fragments"/>
    <property type="match status" value="7"/>
</dbReference>
<dbReference type="CDD" id="cd00257">
    <property type="entry name" value="beta-trefoil_FSCN-like"/>
    <property type="match status" value="1"/>
</dbReference>
<sequence length="2307" mass="241786">MRLSLQKMIASLLVVSLLTTLISVPGYGIKEADASTTTYYAIKASNSKYVTVGSDKVLYANSSSVGNAAQWFELVSINGGSTYYLKSKQTGYYVGYPSSDPRTLTADKSSSDSNLAIATLSSETLTIKISYTSKNKTITRYAEVSSSNTLVASSDSAVNFYHATKVSRILEVTDSGTSDLQSIIGYKANYLLDTMSMKRFVALRGELDGKYDAIYIGKGFYNPSKLGLLTTTSTRTAGHKTVNMTNDITALKANEIIDDFINKGQLVFLYSDSSANSSKGSGLLYQAQVDQQTGSFLSYSQGILYNSFFRYSQNATKKSNVIFLTSTTLSNLATTLSGTAYSNLLNQDPKLIIDSKPVDYTTDASTIYRAGDTITFNFTVPNSSNFTSGNVAANLYLGLDSAKAFSADQVVASTTVSGTSGTVSYTLPKGYSGLYYWKLELVDQSSKLKSYETGVFRYRDQVTNVRVLQVTHDKSMVSSLNRAANLTQSYLSSNDYKISINVVSMEAFNSTEYRNLNGNYDMLIFGFRDNYNTASTLSTTAAAAVTSFINTGQSVMFTHDTIYNSEPWLTSFQAATGQITPRTEIGRGANNPSTTVAQVNSGLLTEFPFNLENSTPSVATTHDQYWTLDLEDENVTPWYNMTSASGDTYQRDPNDSWYHYYTYSKGNVTYSGTGHIFYDSTLTDAFPDWEEKLFVNTMYRAYMGSNHAPTVTVYSPTDYSSTTDNFIPSYQDISLSFMPEDYDFADRKLNVDVKVIVNGTTVSSSSFTQSDAVSGSTITKTIANPLPDGGNFSIQITVTDSTGAQVTKTIPITVKKISSYLTLNRTTSDLMTNNRLEKNATATLNYTATPKAIASSTALNASSLVIRDISFSEKLPAGLEITSLPSGMTRSGTVTTGYTVSGTFTNIAYSLSGSNYVASPISFAIGVKPVQNGAFTLNSSTLTYKDVGETDSMTLPFPTISFDAITKLTSLSISGTEVAKGDQYLMIPTYAPSDATSPSFSWTSSNTNVATINASTGLLTAVATGTTTITVVDAITGKSATATVTVIERGLSITGSDTVPVGGTIELTGRLLIPTYESTVSSSLQWTQATGTGSATLAASTDIWKRQLSGTTAGTVNVTLTVNTLDSLTEEIKTYTVTKTITVTPKITNISLANAQIAVGDQLTMVPTVTPSTADKSFLTFTSSNASVASISSTSGLLTANAVGTATITVTDANSGVNATATVTVIDRTLTLAGNDTVNFNSTTNLTGTLTKPSYESVQTVAWTSSNSAIATVAASASNNMIGVVTGVASGTVTITLTVTTTNTLTNTTRTYTATKEITVSRKLTSLSLSDAQVAVGDTFTMSPIYTPTSGASFTTAYTSSNTSVATINAMTGVLTAITPGTTTITVTDSISGLSAPATVTVIARALTITGNSSVFVGDKLDLTGTLTKPSYETIVSNGITWTSSDTTKATVSANTSNTMNGVVTGVAPGTVTITQTIKTTNTITGAERTYTETKDIAINQKLTNLTLSDAQVAVGDTYTMIPVRTPATANSYSLTYTSSNTDIASIDSSTGVLTAKAAGTTTITVRDNISGLSTTATVTVITRDHSILGNDIVDTGKAISLTGILTLPPYETIVSSSWSSSNPAIATIAATTGNTMRSEVNGIAGGVITVMHTVTTRNSLTNTSKTYTLTKDITVRQLVTALTLDNVTVAVGDQYPMAAAYTPANADVSQLTYTSSNPAIATINAGTGSVTAIANGTTTITVKDALSGESATATVTVITRGLAITGSNIVNVGDSIQLAGTLTKPSYETLVNSTWTSSVPTIGRANAASGDPMKSDVTGVASGAITVKQTVTTSNSLTNSTNTYTQEMVITVKQPLTAITISDVQVAAGDQYPMEAALVPATADTYLLTYTSSNTAVATIDPSTGSLTAVREGTTTITVRDATTGLSDTATVTVITRKLVITGDDAVIIGDTILLTGTLTKASYETLISSSWQSSNILRATASKNTNDSMKGNILGILPGAVTITQTVTTKNNLTNATVTYTETKVVTVGQPSLKLSGLTQIGVGDVLPLTAQLVSSATSILDSTGLIESVSWSGAGSLGSMPSSSGTSLTNQLKATAAGSTTITATVKLVGDITLTASLPITILDRALSISSVNDKLPAGGSVIPSLDWIKDAGKPSWASNYLPTWGAEDSTINGIVVDKTTGKVTAPKGTAGEFTLVAAVQSPAGKVFEVAKTVTIVNLTSVTVTLDAGSTKDLKDYIQIYPLNVASGLLSQLTFPTINTGVAAVTATGKVTGIKQGTTTVSVTLPALGITLKLTIVVKNKDKY</sequence>
<dbReference type="EMBL" id="JACHXK010000001">
    <property type="protein sequence ID" value="MBB3108733.1"/>
    <property type="molecule type" value="Genomic_DNA"/>
</dbReference>
<feature type="domain" description="BIG2" evidence="1">
    <location>
        <begin position="1146"/>
        <end position="1222"/>
    </location>
</feature>
<dbReference type="RefSeq" id="WP_183597079.1">
    <property type="nucleotide sequence ID" value="NZ_JACHXK010000001.1"/>
</dbReference>
<dbReference type="Pfam" id="PF02368">
    <property type="entry name" value="Big_2"/>
    <property type="match status" value="7"/>
</dbReference>
<feature type="domain" description="BIG2" evidence="1">
    <location>
        <begin position="1856"/>
        <end position="1932"/>
    </location>
</feature>
<dbReference type="Gene3D" id="2.80.10.50">
    <property type="match status" value="1"/>
</dbReference>
<dbReference type="SMART" id="SM00635">
    <property type="entry name" value="BID_2"/>
    <property type="match status" value="9"/>
</dbReference>
<dbReference type="Gene3D" id="2.60.40.1080">
    <property type="match status" value="9"/>
</dbReference>
<name>A0A7W5FL56_9BACL</name>
<dbReference type="InterPro" id="IPR045197">
    <property type="entry name" value="NUP210-like"/>
</dbReference>
<feature type="domain" description="BIG2" evidence="1">
    <location>
        <begin position="1403"/>
        <end position="1488"/>
    </location>
</feature>
<dbReference type="PANTHER" id="PTHR23019:SF0">
    <property type="entry name" value="NUCLEAR PORE MEMBRANE GLYCOPROTEIN 210"/>
    <property type="match status" value="1"/>
</dbReference>
<dbReference type="Proteomes" id="UP000570361">
    <property type="component" value="Unassembled WGS sequence"/>
</dbReference>
<feature type="domain" description="BIG2" evidence="1">
    <location>
        <begin position="1679"/>
        <end position="1755"/>
    </location>
</feature>
<protein>
    <submittedName>
        <fullName evidence="2">Uncharacterized protein YjdB</fullName>
    </submittedName>
</protein>
<feature type="domain" description="BIG2" evidence="1">
    <location>
        <begin position="1226"/>
        <end position="1309"/>
    </location>
</feature>
<dbReference type="PANTHER" id="PTHR23019">
    <property type="entry name" value="NUCLEAR PORE MEMBRANE GLYCOPROTEIN GP210-RELATED"/>
    <property type="match status" value="1"/>
</dbReference>